<dbReference type="AlphaFoldDB" id="A0A9W4J9X7"/>
<proteinExistence type="predicted"/>
<evidence type="ECO:0000256" key="2">
    <source>
        <dbReference type="SAM" id="Phobius"/>
    </source>
</evidence>
<name>A0A9W4J9X7_9EURO</name>
<protein>
    <recommendedName>
        <fullName evidence="3">SWIM-type domain-containing protein</fullName>
    </recommendedName>
</protein>
<keyword evidence="1" id="KW-0862">Zinc</keyword>
<reference evidence="4" key="1">
    <citation type="submission" date="2021-07" db="EMBL/GenBank/DDBJ databases">
        <authorList>
            <person name="Branca A.L. A."/>
        </authorList>
    </citation>
    <scope>NUCLEOTIDE SEQUENCE</scope>
</reference>
<keyword evidence="2" id="KW-0812">Transmembrane</keyword>
<keyword evidence="1" id="KW-0479">Metal-binding</keyword>
<evidence type="ECO:0000259" key="3">
    <source>
        <dbReference type="PROSITE" id="PS50966"/>
    </source>
</evidence>
<evidence type="ECO:0000313" key="5">
    <source>
        <dbReference type="Proteomes" id="UP001152592"/>
    </source>
</evidence>
<accession>A0A9W4J9X7</accession>
<sequence>MEDLPENLNLERNKLLHVFRLTLLLFYCYSLLFTMDFLDRLLDLPDIKSRMLTFHCLFPNDFLPALDLLDRKLVQRVRHGLTELFLVSSSQTYEVRLHAWNCSCAAFTLAAYRSDTGQTEHVPNGPYPFGGTIARTEVPPVCKHILACLLYARCPTLLDDTGTIAISREELAGWCAGWAE</sequence>
<dbReference type="EMBL" id="CAJVPD010000234">
    <property type="protein sequence ID" value="CAG8378405.1"/>
    <property type="molecule type" value="Genomic_DNA"/>
</dbReference>
<keyword evidence="1" id="KW-0863">Zinc-finger</keyword>
<dbReference type="OrthoDB" id="200404at2759"/>
<feature type="transmembrane region" description="Helical" evidence="2">
    <location>
        <begin position="15"/>
        <end position="38"/>
    </location>
</feature>
<organism evidence="4 5">
    <name type="scientific">Penicillium salamii</name>
    <dbReference type="NCBI Taxonomy" id="1612424"/>
    <lineage>
        <taxon>Eukaryota</taxon>
        <taxon>Fungi</taxon>
        <taxon>Dikarya</taxon>
        <taxon>Ascomycota</taxon>
        <taxon>Pezizomycotina</taxon>
        <taxon>Eurotiomycetes</taxon>
        <taxon>Eurotiomycetidae</taxon>
        <taxon>Eurotiales</taxon>
        <taxon>Aspergillaceae</taxon>
        <taxon>Penicillium</taxon>
    </lineage>
</organism>
<gene>
    <name evidence="4" type="ORF">PSALAMII_LOCUS5428</name>
</gene>
<comment type="caution">
    <text evidence="4">The sequence shown here is derived from an EMBL/GenBank/DDBJ whole genome shotgun (WGS) entry which is preliminary data.</text>
</comment>
<keyword evidence="2" id="KW-0472">Membrane</keyword>
<feature type="domain" description="SWIM-type" evidence="3">
    <location>
        <begin position="93"/>
        <end position="153"/>
    </location>
</feature>
<evidence type="ECO:0000313" key="4">
    <source>
        <dbReference type="EMBL" id="CAG8378405.1"/>
    </source>
</evidence>
<evidence type="ECO:0000256" key="1">
    <source>
        <dbReference type="PROSITE-ProRule" id="PRU00325"/>
    </source>
</evidence>
<dbReference type="Proteomes" id="UP001152592">
    <property type="component" value="Unassembled WGS sequence"/>
</dbReference>
<dbReference type="InterPro" id="IPR007527">
    <property type="entry name" value="Znf_SWIM"/>
</dbReference>
<dbReference type="GO" id="GO:0008270">
    <property type="term" value="F:zinc ion binding"/>
    <property type="evidence" value="ECO:0007669"/>
    <property type="project" value="UniProtKB-KW"/>
</dbReference>
<dbReference type="PROSITE" id="PS50966">
    <property type="entry name" value="ZF_SWIM"/>
    <property type="match status" value="1"/>
</dbReference>
<keyword evidence="2" id="KW-1133">Transmembrane helix</keyword>